<feature type="region of interest" description="Disordered" evidence="7">
    <location>
        <begin position="670"/>
        <end position="698"/>
    </location>
</feature>
<feature type="transmembrane region" description="Helical" evidence="8">
    <location>
        <begin position="54"/>
        <end position="73"/>
    </location>
</feature>
<dbReference type="SUPFAM" id="SSF81296">
    <property type="entry name" value="E set domains"/>
    <property type="match status" value="1"/>
</dbReference>
<feature type="domain" description="IPT/TIG" evidence="10">
    <location>
        <begin position="589"/>
        <end position="647"/>
    </location>
</feature>
<reference evidence="11" key="1">
    <citation type="submission" date="2022-09" db="EMBL/GenBank/DDBJ databases">
        <title>Eubacterium sp. LFL-14 isolated from human feces.</title>
        <authorList>
            <person name="Liu F."/>
        </authorList>
    </citation>
    <scope>NUCLEOTIDE SEQUENCE</scope>
    <source>
        <strain evidence="11">LFL-14</strain>
    </source>
</reference>
<keyword evidence="5 8" id="KW-1133">Transmembrane helix</keyword>
<dbReference type="InterPro" id="IPR000917">
    <property type="entry name" value="Sulfatase_N"/>
</dbReference>
<evidence type="ECO:0000256" key="3">
    <source>
        <dbReference type="ARBA" id="ARBA00022475"/>
    </source>
</evidence>
<dbReference type="InterPro" id="IPR017850">
    <property type="entry name" value="Alkaline_phosphatase_core_sf"/>
</dbReference>
<proteinExistence type="predicted"/>
<keyword evidence="12" id="KW-1185">Reference proteome</keyword>
<evidence type="ECO:0000256" key="4">
    <source>
        <dbReference type="ARBA" id="ARBA00022692"/>
    </source>
</evidence>
<dbReference type="InterPro" id="IPR014756">
    <property type="entry name" value="Ig_E-set"/>
</dbReference>
<sequence length="698" mass="79265">MLDNIKKAKEELIKVKHFFKETYNKHIIYMYITVALLVNLIIEMLARGSFLKGIFYLISSPYVFICNSIIILMTLSVTLLMRRRFFGISIISIVWIIFGIANCVLLSYRVTPFTAVDMMLIDSALDVMNKYLNTFAYILIIALAILAVVGLVFVWIKVPKVNHKINYVRNIIAIAIIWVIGFGAINLGIASSLLSAKFGNLADSYRDYGFVYCFTNSLVNTGVDKPADYSDKTIKSLTADVEETKVKKKPNIIFLQLESFFDINNMTNITFSENPVPYFESLMEQYPSGYLDVPIVGAGTVNTEFEVMTGMNLDDFGPGEYPFKTILKETTCESIAYNLKEYGYATHAIHDNTATFYSRNVVFSNLGYDTFSSIETMNIDDFTPMGWAKDYFLTDEIVAALDSTEEQDYIYTISVQGHGSYPTEGDYDYPITVSGLDDQAKTNQYQYYVWQINEMDKFIQKLVETLSKRDEDTILVMYGDHLPSLGITESELVNGDVYQTQYVIWSNFKTKYEDEDIEAYQLQSKILGGLNMTAGTINNYTQKHKNDDDYADGLQNLEYDSLYGDHLLYGGDNPYVATDIQFGLTKVSVSSISPMNDGSGTVYIYGKNFTNYSKVYINDEKVSTVFIDDSTLMINYGDLKDGDSFSVYQQNSDTHVLKKTDPIIFESENLAMPQEETTIPETTVPETKKNRKNKKNKE</sequence>
<feature type="transmembrane region" description="Helical" evidence="8">
    <location>
        <begin position="85"/>
        <end position="108"/>
    </location>
</feature>
<feature type="domain" description="Sulfatase N-terminal" evidence="9">
    <location>
        <begin position="250"/>
        <end position="512"/>
    </location>
</feature>
<name>A0ABT2M2C0_9FIRM</name>
<gene>
    <name evidence="11" type="ORF">N5B56_09300</name>
</gene>
<evidence type="ECO:0000256" key="2">
    <source>
        <dbReference type="ARBA" id="ARBA00004936"/>
    </source>
</evidence>
<evidence type="ECO:0000256" key="5">
    <source>
        <dbReference type="ARBA" id="ARBA00022989"/>
    </source>
</evidence>
<dbReference type="RefSeq" id="WP_117909498.1">
    <property type="nucleotide sequence ID" value="NZ_JAODBU010000008.1"/>
</dbReference>
<organism evidence="11 12">
    <name type="scientific">Eubacterium album</name>
    <dbReference type="NCBI Taxonomy" id="2978477"/>
    <lineage>
        <taxon>Bacteria</taxon>
        <taxon>Bacillati</taxon>
        <taxon>Bacillota</taxon>
        <taxon>Clostridia</taxon>
        <taxon>Eubacteriales</taxon>
        <taxon>Eubacteriaceae</taxon>
        <taxon>Eubacterium</taxon>
    </lineage>
</organism>
<dbReference type="PANTHER" id="PTHR47371:SF3">
    <property type="entry name" value="PHOSPHOGLYCEROL TRANSFERASE I"/>
    <property type="match status" value="1"/>
</dbReference>
<dbReference type="InterPro" id="IPR050448">
    <property type="entry name" value="OpgB/LTA_synthase_biosynth"/>
</dbReference>
<dbReference type="EMBL" id="JAODBU010000008">
    <property type="protein sequence ID" value="MCT7399273.1"/>
    <property type="molecule type" value="Genomic_DNA"/>
</dbReference>
<comment type="pathway">
    <text evidence="2">Cell wall biogenesis; lipoteichoic acid biosynthesis.</text>
</comment>
<feature type="transmembrane region" description="Helical" evidence="8">
    <location>
        <begin position="135"/>
        <end position="156"/>
    </location>
</feature>
<evidence type="ECO:0000259" key="10">
    <source>
        <dbReference type="Pfam" id="PF01833"/>
    </source>
</evidence>
<accession>A0ABT2M2C0</accession>
<evidence type="ECO:0000256" key="8">
    <source>
        <dbReference type="SAM" id="Phobius"/>
    </source>
</evidence>
<evidence type="ECO:0000256" key="1">
    <source>
        <dbReference type="ARBA" id="ARBA00004651"/>
    </source>
</evidence>
<keyword evidence="3" id="KW-1003">Cell membrane</keyword>
<evidence type="ECO:0000313" key="11">
    <source>
        <dbReference type="EMBL" id="MCT7399273.1"/>
    </source>
</evidence>
<evidence type="ECO:0000256" key="6">
    <source>
        <dbReference type="ARBA" id="ARBA00023136"/>
    </source>
</evidence>
<dbReference type="InterPro" id="IPR002909">
    <property type="entry name" value="IPT_dom"/>
</dbReference>
<dbReference type="PANTHER" id="PTHR47371">
    <property type="entry name" value="LIPOTEICHOIC ACID SYNTHASE"/>
    <property type="match status" value="1"/>
</dbReference>
<dbReference type="SUPFAM" id="SSF53649">
    <property type="entry name" value="Alkaline phosphatase-like"/>
    <property type="match status" value="1"/>
</dbReference>
<comment type="subcellular location">
    <subcellularLocation>
        <location evidence="1">Cell membrane</location>
        <topology evidence="1">Multi-pass membrane protein</topology>
    </subcellularLocation>
</comment>
<evidence type="ECO:0000256" key="7">
    <source>
        <dbReference type="SAM" id="MobiDB-lite"/>
    </source>
</evidence>
<keyword evidence="4 8" id="KW-0812">Transmembrane</keyword>
<dbReference type="Pfam" id="PF01833">
    <property type="entry name" value="TIG"/>
    <property type="match status" value="1"/>
</dbReference>
<dbReference type="CDD" id="cd16015">
    <property type="entry name" value="LTA_synthase"/>
    <property type="match status" value="1"/>
</dbReference>
<protein>
    <submittedName>
        <fullName evidence="11">LTA synthase family protein</fullName>
    </submittedName>
</protein>
<feature type="transmembrane region" description="Helical" evidence="8">
    <location>
        <begin position="168"/>
        <end position="189"/>
    </location>
</feature>
<evidence type="ECO:0000259" key="9">
    <source>
        <dbReference type="Pfam" id="PF00884"/>
    </source>
</evidence>
<dbReference type="Pfam" id="PF00884">
    <property type="entry name" value="Sulfatase"/>
    <property type="match status" value="1"/>
</dbReference>
<evidence type="ECO:0000313" key="12">
    <source>
        <dbReference type="Proteomes" id="UP001431199"/>
    </source>
</evidence>
<dbReference type="Gene3D" id="3.40.720.10">
    <property type="entry name" value="Alkaline Phosphatase, subunit A"/>
    <property type="match status" value="1"/>
</dbReference>
<dbReference type="Proteomes" id="UP001431199">
    <property type="component" value="Unassembled WGS sequence"/>
</dbReference>
<comment type="caution">
    <text evidence="11">The sequence shown here is derived from an EMBL/GenBank/DDBJ whole genome shotgun (WGS) entry which is preliminary data.</text>
</comment>
<keyword evidence="6 8" id="KW-0472">Membrane</keyword>
<feature type="compositionally biased region" description="Basic residues" evidence="7">
    <location>
        <begin position="689"/>
        <end position="698"/>
    </location>
</feature>
<feature type="transmembrane region" description="Helical" evidence="8">
    <location>
        <begin position="26"/>
        <end position="42"/>
    </location>
</feature>
<feature type="compositionally biased region" description="Low complexity" evidence="7">
    <location>
        <begin position="673"/>
        <end position="685"/>
    </location>
</feature>